<dbReference type="GeneTree" id="ENSGT00940000157240"/>
<evidence type="ECO:0000256" key="1">
    <source>
        <dbReference type="ARBA" id="ARBA00022737"/>
    </source>
</evidence>
<reference evidence="3 4" key="1">
    <citation type="journal article" date="2021" name="G3 (Bethesda)">
        <title>Improved contiguity of the threespine stickleback genome using long-read sequencing.</title>
        <authorList>
            <person name="Nath S."/>
            <person name="Shaw D.E."/>
            <person name="White M.A."/>
        </authorList>
    </citation>
    <scope>NUCLEOTIDE SEQUENCE [LARGE SCALE GENOMIC DNA]</scope>
    <source>
        <strain evidence="3 4">Lake Benthic</strain>
    </source>
</reference>
<protein>
    <submittedName>
        <fullName evidence="3">Uncharacterized protein</fullName>
    </submittedName>
</protein>
<dbReference type="SMART" id="SM00698">
    <property type="entry name" value="MORN"/>
    <property type="match status" value="4"/>
</dbReference>
<feature type="region of interest" description="Disordered" evidence="2">
    <location>
        <begin position="215"/>
        <end position="259"/>
    </location>
</feature>
<dbReference type="InterPro" id="IPR003409">
    <property type="entry name" value="MORN"/>
</dbReference>
<dbReference type="SUPFAM" id="SSF82185">
    <property type="entry name" value="Histone H3 K4-specific methyltransferase SET7/9 N-terminal domain"/>
    <property type="match status" value="1"/>
</dbReference>
<organism evidence="3 4">
    <name type="scientific">Gasterosteus aculeatus aculeatus</name>
    <name type="common">three-spined stickleback</name>
    <dbReference type="NCBI Taxonomy" id="481459"/>
    <lineage>
        <taxon>Eukaryota</taxon>
        <taxon>Metazoa</taxon>
        <taxon>Chordata</taxon>
        <taxon>Craniata</taxon>
        <taxon>Vertebrata</taxon>
        <taxon>Euteleostomi</taxon>
        <taxon>Actinopterygii</taxon>
        <taxon>Neopterygii</taxon>
        <taxon>Teleostei</taxon>
        <taxon>Neoteleostei</taxon>
        <taxon>Acanthomorphata</taxon>
        <taxon>Eupercaria</taxon>
        <taxon>Perciformes</taxon>
        <taxon>Cottioidei</taxon>
        <taxon>Gasterosteales</taxon>
        <taxon>Gasterosteidae</taxon>
        <taxon>Gasterosteus</taxon>
    </lineage>
</organism>
<evidence type="ECO:0000256" key="2">
    <source>
        <dbReference type="SAM" id="MobiDB-lite"/>
    </source>
</evidence>
<feature type="region of interest" description="Disordered" evidence="2">
    <location>
        <begin position="1"/>
        <end position="57"/>
    </location>
</feature>
<dbReference type="Gene3D" id="2.20.110.10">
    <property type="entry name" value="Histone H3 K4-specific methyltransferase SET7/9 N-terminal domain"/>
    <property type="match status" value="1"/>
</dbReference>
<dbReference type="GO" id="GO:0007286">
    <property type="term" value="P:spermatid development"/>
    <property type="evidence" value="ECO:0007669"/>
    <property type="project" value="TreeGrafter"/>
</dbReference>
<dbReference type="AlphaFoldDB" id="A0AAQ4QLR5"/>
<proteinExistence type="predicted"/>
<reference evidence="3" key="3">
    <citation type="submission" date="2025-09" db="UniProtKB">
        <authorList>
            <consortium name="Ensembl"/>
        </authorList>
    </citation>
    <scope>IDENTIFICATION</scope>
</reference>
<dbReference type="Proteomes" id="UP000007635">
    <property type="component" value="Chromosome V"/>
</dbReference>
<dbReference type="PANTHER" id="PTHR43215">
    <property type="entry name" value="RADIAL SPOKE HEAD 1 HOMOLOG"/>
    <property type="match status" value="1"/>
</dbReference>
<feature type="compositionally biased region" description="Basic residues" evidence="2">
    <location>
        <begin position="235"/>
        <end position="250"/>
    </location>
</feature>
<name>A0AAQ4QLR5_GASAC</name>
<dbReference type="PANTHER" id="PTHR43215:SF14">
    <property type="entry name" value="RADIAL SPOKE HEAD 1 HOMOLOG"/>
    <property type="match status" value="1"/>
</dbReference>
<reference evidence="3" key="2">
    <citation type="submission" date="2025-08" db="UniProtKB">
        <authorList>
            <consortium name="Ensembl"/>
        </authorList>
    </citation>
    <scope>IDENTIFICATION</scope>
</reference>
<dbReference type="GO" id="GO:0035082">
    <property type="term" value="P:axoneme assembly"/>
    <property type="evidence" value="ECO:0007669"/>
    <property type="project" value="TreeGrafter"/>
</dbReference>
<sequence>MRAVNSGSTPGGGMKRGRGTGPAGLRSPTGTSTTEGTRAARGTDRGHIASRTGQDMWGTITRTRNMDRAPSTTQMALNMKVQDPLCQSCVRRQHPCPSGDFRDPEPQKQTPGCLLGSWVEDLRRGHGVYTYPNGDTYDGEWLHHVRHGPGTYHYSDTGAVYRGCWVNDQMESAGGYVYSNHRYEGNFVNNAPGGPGKYVFDTGCEQHGEYRQAEQRRRWARWRPPQPSGGFPRASRGRRRGPQVRKSKAIHLRERRADL</sequence>
<evidence type="ECO:0000313" key="3">
    <source>
        <dbReference type="Ensembl" id="ENSGACP00000052206.1"/>
    </source>
</evidence>
<accession>A0AAQ4QLR5</accession>
<keyword evidence="1" id="KW-0677">Repeat</keyword>
<dbReference type="GO" id="GO:0031514">
    <property type="term" value="C:motile cilium"/>
    <property type="evidence" value="ECO:0007669"/>
    <property type="project" value="TreeGrafter"/>
</dbReference>
<dbReference type="GO" id="GO:0005634">
    <property type="term" value="C:nucleus"/>
    <property type="evidence" value="ECO:0007669"/>
    <property type="project" value="TreeGrafter"/>
</dbReference>
<dbReference type="Ensembl" id="ENSGACT00000060711.1">
    <property type="protein sequence ID" value="ENSGACP00000052206.1"/>
    <property type="gene ID" value="ENSGACG00000002290.2"/>
</dbReference>
<evidence type="ECO:0000313" key="4">
    <source>
        <dbReference type="Proteomes" id="UP000007635"/>
    </source>
</evidence>
<keyword evidence="4" id="KW-1185">Reference proteome</keyword>
<dbReference type="Pfam" id="PF02493">
    <property type="entry name" value="MORN"/>
    <property type="match status" value="4"/>
</dbReference>
<feature type="compositionally biased region" description="Gly residues" evidence="2">
    <location>
        <begin position="9"/>
        <end position="22"/>
    </location>
</feature>